<evidence type="ECO:0000313" key="6">
    <source>
        <dbReference type="EMBL" id="PVX30702.1"/>
    </source>
</evidence>
<dbReference type="EMBL" id="QENQ01000001">
    <property type="protein sequence ID" value="PVX30702.1"/>
    <property type="molecule type" value="Genomic_DNA"/>
</dbReference>
<dbReference type="InterPro" id="IPR016163">
    <property type="entry name" value="Ald_DH_C"/>
</dbReference>
<feature type="domain" description="Aldehyde dehydrogenase" evidence="5">
    <location>
        <begin position="32"/>
        <end position="498"/>
    </location>
</feature>
<dbReference type="PROSITE" id="PS00070">
    <property type="entry name" value="ALDEHYDE_DEHYDR_CYS"/>
    <property type="match status" value="1"/>
</dbReference>
<evidence type="ECO:0000313" key="7">
    <source>
        <dbReference type="Proteomes" id="UP000245890"/>
    </source>
</evidence>
<dbReference type="InterPro" id="IPR016160">
    <property type="entry name" value="Ald_DH_CS_CYS"/>
</dbReference>
<evidence type="ECO:0000256" key="1">
    <source>
        <dbReference type="ARBA" id="ARBA00009986"/>
    </source>
</evidence>
<dbReference type="FunFam" id="3.40.309.10:FF:000012">
    <property type="entry name" value="Betaine aldehyde dehydrogenase"/>
    <property type="match status" value="1"/>
</dbReference>
<evidence type="ECO:0000259" key="5">
    <source>
        <dbReference type="Pfam" id="PF00171"/>
    </source>
</evidence>
<dbReference type="Pfam" id="PF00171">
    <property type="entry name" value="Aldedh"/>
    <property type="match status" value="1"/>
</dbReference>
<dbReference type="SUPFAM" id="SSF53720">
    <property type="entry name" value="ALDH-like"/>
    <property type="match status" value="1"/>
</dbReference>
<sequence>MLDLPQPALRPDVQAFLERRGRGEGLLIGGEWRSAAGGATLPTVDPATGKETARIAAAAAADVDAAVCAAQAAFDGWRTTTPVHRARILWAIADRIEAHIDELAELETLDQGKPLFVGRWAEIPGAVNQFRFYAGQAMAIEGQTLNSSIDYQPAGKQVSTWTVREPVGVVAAIVPWNSPLVLTAMKLAPALAAGCTLVLKPAEDTSLSALRLAELMVEAGLPAGVLNVVTGLGSATGAALARHPGVDKIAFTGSTATGRAILDASKSNFKRVTLELGGKSPAIVMPDADLDLAVPGVANAIFFNAGQVCIAGSRLYVHRSIFDKVVDGVAAYAQGLSMGHGLDPATQMGPLVSTRHAERVAGFVDGARASGATILTGGERSGAAGTFVSPTVVVDVKPDMAIVREEVFGPVLVAQPYDDVADVVAAANDSDYGLAASVWTRSLSDAHRMSGAIRAGTVWINCHAMYDASLPIGGVKQSGWGRDSGRQALESYLEWKTVCAVI</sequence>
<dbReference type="InterPro" id="IPR016161">
    <property type="entry name" value="Ald_DH/histidinol_DH"/>
</dbReference>
<accession>A0A2U0SH69</accession>
<keyword evidence="7" id="KW-1185">Reference proteome</keyword>
<reference evidence="6 7" key="1">
    <citation type="submission" date="2018-05" db="EMBL/GenBank/DDBJ databases">
        <title>Description of Sphingomonas pokkalii sp nov, isolated from the rhizosphere of saline tolerant pokkali rice and its draft genome analysis.</title>
        <authorList>
            <person name="Menon R."/>
            <person name="Kumari S."/>
            <person name="Rameshkumar N."/>
        </authorList>
    </citation>
    <scope>NUCLEOTIDE SEQUENCE [LARGE SCALE GENOMIC DNA]</scope>
    <source>
        <strain evidence="6 7">L3B27</strain>
    </source>
</reference>
<dbReference type="GO" id="GO:0016620">
    <property type="term" value="F:oxidoreductase activity, acting on the aldehyde or oxo group of donors, NAD or NADP as acceptor"/>
    <property type="evidence" value="ECO:0007669"/>
    <property type="project" value="InterPro"/>
</dbReference>
<dbReference type="Proteomes" id="UP000245890">
    <property type="component" value="Unassembled WGS sequence"/>
</dbReference>
<evidence type="ECO:0000256" key="3">
    <source>
        <dbReference type="PROSITE-ProRule" id="PRU10007"/>
    </source>
</evidence>
<dbReference type="Gene3D" id="3.40.605.10">
    <property type="entry name" value="Aldehyde Dehydrogenase, Chain A, domain 1"/>
    <property type="match status" value="1"/>
</dbReference>
<dbReference type="RefSeq" id="WP_116470109.1">
    <property type="nucleotide sequence ID" value="NZ_QENQ01000001.1"/>
</dbReference>
<comment type="caution">
    <text evidence="6">The sequence shown here is derived from an EMBL/GenBank/DDBJ whole genome shotgun (WGS) entry which is preliminary data.</text>
</comment>
<dbReference type="InterPro" id="IPR029510">
    <property type="entry name" value="Ald_DH_CS_GLU"/>
</dbReference>
<organism evidence="6 7">
    <name type="scientific">Sphingomonas pokkalii</name>
    <dbReference type="NCBI Taxonomy" id="2175090"/>
    <lineage>
        <taxon>Bacteria</taxon>
        <taxon>Pseudomonadati</taxon>
        <taxon>Pseudomonadota</taxon>
        <taxon>Alphaproteobacteria</taxon>
        <taxon>Sphingomonadales</taxon>
        <taxon>Sphingomonadaceae</taxon>
        <taxon>Sphingomonas</taxon>
    </lineage>
</organism>
<protein>
    <submittedName>
        <fullName evidence="6">Betaine-aldehyde dehydrogenase</fullName>
    </submittedName>
</protein>
<dbReference type="PANTHER" id="PTHR11699">
    <property type="entry name" value="ALDEHYDE DEHYDROGENASE-RELATED"/>
    <property type="match status" value="1"/>
</dbReference>
<dbReference type="Gene3D" id="3.40.309.10">
    <property type="entry name" value="Aldehyde Dehydrogenase, Chain A, domain 2"/>
    <property type="match status" value="1"/>
</dbReference>
<dbReference type="AlphaFoldDB" id="A0A2U0SH69"/>
<comment type="similarity">
    <text evidence="1 4">Belongs to the aldehyde dehydrogenase family.</text>
</comment>
<gene>
    <name evidence="6" type="ORF">DD559_16285</name>
</gene>
<name>A0A2U0SH69_9SPHN</name>
<feature type="active site" evidence="3">
    <location>
        <position position="275"/>
    </location>
</feature>
<keyword evidence="2 4" id="KW-0560">Oxidoreductase</keyword>
<dbReference type="OrthoDB" id="9802947at2"/>
<dbReference type="PROSITE" id="PS00687">
    <property type="entry name" value="ALDEHYDE_DEHYDR_GLU"/>
    <property type="match status" value="1"/>
</dbReference>
<proteinExistence type="inferred from homology"/>
<dbReference type="InterPro" id="IPR016162">
    <property type="entry name" value="Ald_DH_N"/>
</dbReference>
<dbReference type="FunFam" id="3.40.605.10:FF:000007">
    <property type="entry name" value="NAD/NADP-dependent betaine aldehyde dehydrogenase"/>
    <property type="match status" value="1"/>
</dbReference>
<evidence type="ECO:0000256" key="4">
    <source>
        <dbReference type="RuleBase" id="RU003345"/>
    </source>
</evidence>
<dbReference type="InterPro" id="IPR015590">
    <property type="entry name" value="Aldehyde_DH_dom"/>
</dbReference>
<evidence type="ECO:0000256" key="2">
    <source>
        <dbReference type="ARBA" id="ARBA00023002"/>
    </source>
</evidence>